<reference evidence="1" key="1">
    <citation type="submission" date="2020-05" db="EMBL/GenBank/DDBJ databases">
        <authorList>
            <person name="Chiriac C."/>
            <person name="Salcher M."/>
            <person name="Ghai R."/>
            <person name="Kavagutti S V."/>
        </authorList>
    </citation>
    <scope>NUCLEOTIDE SEQUENCE</scope>
</reference>
<dbReference type="GO" id="GO:0004553">
    <property type="term" value="F:hydrolase activity, hydrolyzing O-glycosyl compounds"/>
    <property type="evidence" value="ECO:0007669"/>
    <property type="project" value="InterPro"/>
</dbReference>
<dbReference type="GO" id="GO:0005975">
    <property type="term" value="P:carbohydrate metabolic process"/>
    <property type="evidence" value="ECO:0007669"/>
    <property type="project" value="InterPro"/>
</dbReference>
<name>A0A6J7U958_9ZZZZ</name>
<dbReference type="Pfam" id="PF00232">
    <property type="entry name" value="Glyco_hydro_1"/>
    <property type="match status" value="1"/>
</dbReference>
<dbReference type="AlphaFoldDB" id="A0A6J7U958"/>
<organism evidence="1">
    <name type="scientific">freshwater metagenome</name>
    <dbReference type="NCBI Taxonomy" id="449393"/>
    <lineage>
        <taxon>unclassified sequences</taxon>
        <taxon>metagenomes</taxon>
        <taxon>ecological metagenomes</taxon>
    </lineage>
</organism>
<dbReference type="InterPro" id="IPR017853">
    <property type="entry name" value="GH"/>
</dbReference>
<dbReference type="InterPro" id="IPR001360">
    <property type="entry name" value="Glyco_hydro_1"/>
</dbReference>
<gene>
    <name evidence="1" type="ORF">UFOPK4347_00432</name>
</gene>
<dbReference type="SUPFAM" id="SSF51445">
    <property type="entry name" value="(Trans)glycosidases"/>
    <property type="match status" value="1"/>
</dbReference>
<protein>
    <submittedName>
        <fullName evidence="1">Unannotated protein</fullName>
    </submittedName>
</protein>
<dbReference type="Gene3D" id="3.20.20.80">
    <property type="entry name" value="Glycosidases"/>
    <property type="match status" value="1"/>
</dbReference>
<proteinExistence type="predicted"/>
<dbReference type="EMBL" id="CAFBQU010000007">
    <property type="protein sequence ID" value="CAB5061942.1"/>
    <property type="molecule type" value="Genomic_DNA"/>
</dbReference>
<evidence type="ECO:0000313" key="1">
    <source>
        <dbReference type="EMBL" id="CAB5061942.1"/>
    </source>
</evidence>
<sequence>MDAFTVCDVTHLVPIFGTHLTFSPEQNVEILLSELLALKEHGLTSLRWRLSWNDVFPQQGKPSGKHLELLEGHASAFADAGIETWVTLCGNTLPHWFLNEGAFSDNKATEKWWPRYVDTVAEVVGNHVAGWMPFEAPIGLVHDGWRIGSIAPFISDDGKFADAFTNVLHSWNHACRLLHGSPIALSLDATHPGANAEVRTVWQSAITRGRVSLPGHYERELDGLLRSASEIALSLTHLPPRSERLEAPRWRDQAIETLQWAYEAFSGTPLSVSGVPSTSADGELTELLSFTSQMVDDLKSDGLALQHVWMSSLERTAGLTSLPVFSSPAK</sequence>
<accession>A0A6J7U958</accession>